<keyword evidence="5" id="KW-1185">Reference proteome</keyword>
<evidence type="ECO:0000313" key="5">
    <source>
        <dbReference type="Proteomes" id="UP000032309"/>
    </source>
</evidence>
<gene>
    <name evidence="4" type="ORF">BROSI_A0379</name>
</gene>
<organism evidence="4 5">
    <name type="scientific">Candidatus Brocadia sinica JPN1</name>
    <dbReference type="NCBI Taxonomy" id="1197129"/>
    <lineage>
        <taxon>Bacteria</taxon>
        <taxon>Pseudomonadati</taxon>
        <taxon>Planctomycetota</taxon>
        <taxon>Candidatus Brocadiia</taxon>
        <taxon>Candidatus Brocadiales</taxon>
        <taxon>Candidatus Brocadiaceae</taxon>
        <taxon>Candidatus Brocadia</taxon>
    </lineage>
</organism>
<keyword evidence="1 2" id="KW-0129">CBS domain</keyword>
<dbReference type="InterPro" id="IPR051257">
    <property type="entry name" value="Diverse_CBS-Domain"/>
</dbReference>
<evidence type="ECO:0000313" key="4">
    <source>
        <dbReference type="EMBL" id="GAN31875.1"/>
    </source>
</evidence>
<dbReference type="InterPro" id="IPR000644">
    <property type="entry name" value="CBS_dom"/>
</dbReference>
<evidence type="ECO:0000256" key="1">
    <source>
        <dbReference type="ARBA" id="ARBA00023122"/>
    </source>
</evidence>
<proteinExistence type="predicted"/>
<sequence length="164" mass="18261">MGRTNIVASDIMNKNVTAAKKQALGKSLAEKLLTGKYSGMPVVDENNRIVGVISEFDLIKAMDHGKSLEKITAEEIMSTKPICVTENTTVEDVIHIMTKHNIVRVPVVRDEIPVGIISRCDILKCVYGVLKPEFVRINSEHDKIEVFTEFKSAEFKSSEEVTNL</sequence>
<dbReference type="Proteomes" id="UP000032309">
    <property type="component" value="Unassembled WGS sequence"/>
</dbReference>
<dbReference type="Gene3D" id="3.10.580.10">
    <property type="entry name" value="CBS-domain"/>
    <property type="match status" value="1"/>
</dbReference>
<comment type="caution">
    <text evidence="4">The sequence shown here is derived from an EMBL/GenBank/DDBJ whole genome shotgun (WGS) entry which is preliminary data.</text>
</comment>
<dbReference type="SUPFAM" id="SSF54631">
    <property type="entry name" value="CBS-domain pair"/>
    <property type="match status" value="1"/>
</dbReference>
<dbReference type="PROSITE" id="PS51371">
    <property type="entry name" value="CBS"/>
    <property type="match status" value="2"/>
</dbReference>
<protein>
    <submittedName>
        <fullName evidence="4">Inosine-5'-monophosphate dehydrogenase related protein II</fullName>
    </submittedName>
</protein>
<feature type="domain" description="CBS" evidence="3">
    <location>
        <begin position="77"/>
        <end position="133"/>
    </location>
</feature>
<dbReference type="PANTHER" id="PTHR43080:SF2">
    <property type="entry name" value="CBS DOMAIN-CONTAINING PROTEIN"/>
    <property type="match status" value="1"/>
</dbReference>
<dbReference type="SMART" id="SM00116">
    <property type="entry name" value="CBS"/>
    <property type="match status" value="2"/>
</dbReference>
<dbReference type="EMBL" id="BAFN01000001">
    <property type="protein sequence ID" value="GAN31875.1"/>
    <property type="molecule type" value="Genomic_DNA"/>
</dbReference>
<evidence type="ECO:0000259" key="3">
    <source>
        <dbReference type="PROSITE" id="PS51371"/>
    </source>
</evidence>
<dbReference type="PANTHER" id="PTHR43080">
    <property type="entry name" value="CBS DOMAIN-CONTAINING PROTEIN CBSX3, MITOCHONDRIAL"/>
    <property type="match status" value="1"/>
</dbReference>
<name>A0ABQ0JT26_9BACT</name>
<evidence type="ECO:0000256" key="2">
    <source>
        <dbReference type="PROSITE-ProRule" id="PRU00703"/>
    </source>
</evidence>
<dbReference type="RefSeq" id="WP_082058970.1">
    <property type="nucleotide sequence ID" value="NZ_BAFN01000001.1"/>
</dbReference>
<feature type="domain" description="CBS" evidence="3">
    <location>
        <begin position="12"/>
        <end position="68"/>
    </location>
</feature>
<reference evidence="5" key="1">
    <citation type="journal article" date="2015" name="Genome Announc.">
        <title>Draft Genome Sequence of an Anaerobic Ammonium-Oxidizing Bacterium, "Candidatus Brocadia sinica".</title>
        <authorList>
            <person name="Oshiki M."/>
            <person name="Shinyako-Hata K."/>
            <person name="Satoh H."/>
            <person name="Okabe S."/>
        </authorList>
    </citation>
    <scope>NUCLEOTIDE SEQUENCE [LARGE SCALE GENOMIC DNA]</scope>
    <source>
        <strain evidence="5">JPN1</strain>
    </source>
</reference>
<dbReference type="Pfam" id="PF00571">
    <property type="entry name" value="CBS"/>
    <property type="match status" value="2"/>
</dbReference>
<dbReference type="InterPro" id="IPR046342">
    <property type="entry name" value="CBS_dom_sf"/>
</dbReference>
<accession>A0ABQ0JT26</accession>